<dbReference type="PANTHER" id="PTHR12631:SF10">
    <property type="entry name" value="BETA-XYLOSIDASE-LIKE PROTEIN-RELATED"/>
    <property type="match status" value="1"/>
</dbReference>
<dbReference type="EMBL" id="SBIP01000002">
    <property type="protein sequence ID" value="RWX78965.1"/>
    <property type="molecule type" value="Genomic_DNA"/>
</dbReference>
<gene>
    <name evidence="2" type="ORF">EPK99_10345</name>
</gene>
<evidence type="ECO:0000256" key="1">
    <source>
        <dbReference type="SAM" id="MobiDB-lite"/>
    </source>
</evidence>
<name>A0A3S3RV57_9HYPH</name>
<dbReference type="InterPro" id="IPR051923">
    <property type="entry name" value="Glycosyl_Hydrolase_39"/>
</dbReference>
<keyword evidence="3" id="KW-1185">Reference proteome</keyword>
<feature type="region of interest" description="Disordered" evidence="1">
    <location>
        <begin position="714"/>
        <end position="742"/>
    </location>
</feature>
<reference evidence="2 3" key="1">
    <citation type="submission" date="2019-01" db="EMBL/GenBank/DDBJ databases">
        <title>The draft genome of Rhizobium sp. 24NR.</title>
        <authorList>
            <person name="Liu L."/>
            <person name="Liang L."/>
            <person name="Shi S."/>
            <person name="Xu L."/>
            <person name="Wang X."/>
            <person name="Li L."/>
            <person name="Zhang X."/>
        </authorList>
    </citation>
    <scope>NUCLEOTIDE SEQUENCE [LARGE SCALE GENOMIC DNA]</scope>
    <source>
        <strain evidence="2 3">24NR</strain>
    </source>
</reference>
<proteinExistence type="predicted"/>
<dbReference type="InterPro" id="IPR001360">
    <property type="entry name" value="Glyco_hydro_1"/>
</dbReference>
<dbReference type="AlphaFoldDB" id="A0A3S3RV57"/>
<sequence length="742" mass="82796">MADCQRQPVRKPAGLSDRQREGPGVPARPSPGQSLWQVGGRAKLDRRFAPIGDLLRNATQGLELWGGLECSIVRIKQTWRNQVVETGHLTRDTDLDAVAALGIRTLRYPVLWEQVSPQSPQEADFTWHDRRMAQMRRLGITPMVGLLHHGSGPAYTRLLDPRFPTLFASYAKQVAERYPDVTDFTPINEPLTTARFVGLYGHWYPHKRTMRAFARMLVNQCRAICDAMKAIRSVTPGARLIQTEDLGRVFSTPLLAYQADYENERRWLSFDLLHGRVDRHHPWHSILIQNGIAETELDAFCDDPCPPDIIGINHYATSDRFLEHRPAKLPVGMRFGGNRRHRYADLEALRVKEVEDYVGPEARFRETWERYGRPMAITECHHGSTRDEQLRWLDETWKAAKNLRAEGVDIRAVTIWALFGLMDWKSLLLRRDFDYEPGAFDIRSSPPRLTALGRAASELAGRGSFQHPVLDMPGWWRRGQRHYNHSTLSLDDEGARSVLVLSEATDFSGHLLATARHRGLRPVFLSATSINAAPALMLMRRAEEARAWSVIVDVSDEAWLGSTTASSIAMACGHAGLEVSFVLGGRVSAEGHRFEREVLRANRQALILRCEVEPAEADCREGGAGEGTPAASPVLESEAATFGHAALYQGLLDLLVDRDCGLWQAKMDQAHSRPSFTKVDLAGAEDRADPLRHEPRAAKPAAVRRPLILPVVHRGGAVPSDAQPQNEAEDETPALAVGGALG</sequence>
<evidence type="ECO:0000313" key="2">
    <source>
        <dbReference type="EMBL" id="RWX78965.1"/>
    </source>
</evidence>
<dbReference type="PANTHER" id="PTHR12631">
    <property type="entry name" value="ALPHA-L-IDURONIDASE"/>
    <property type="match status" value="1"/>
</dbReference>
<accession>A0A3S3RV57</accession>
<dbReference type="Pfam" id="PF00232">
    <property type="entry name" value="Glyco_hydro_1"/>
    <property type="match status" value="1"/>
</dbReference>
<dbReference type="GO" id="GO:0005975">
    <property type="term" value="P:carbohydrate metabolic process"/>
    <property type="evidence" value="ECO:0007669"/>
    <property type="project" value="InterPro"/>
</dbReference>
<comment type="caution">
    <text evidence="2">The sequence shown here is derived from an EMBL/GenBank/DDBJ whole genome shotgun (WGS) entry which is preliminary data.</text>
</comment>
<evidence type="ECO:0000313" key="3">
    <source>
        <dbReference type="Proteomes" id="UP000287687"/>
    </source>
</evidence>
<keyword evidence="2" id="KW-0378">Hydrolase</keyword>
<dbReference type="Gene3D" id="3.20.20.80">
    <property type="entry name" value="Glycosidases"/>
    <property type="match status" value="1"/>
</dbReference>
<dbReference type="InterPro" id="IPR017853">
    <property type="entry name" value="GH"/>
</dbReference>
<dbReference type="OrthoDB" id="9803892at2"/>
<organism evidence="2 3">
    <name type="scientific">Neorhizobium lilium</name>
    <dbReference type="NCBI Taxonomy" id="2503024"/>
    <lineage>
        <taxon>Bacteria</taxon>
        <taxon>Pseudomonadati</taxon>
        <taxon>Pseudomonadota</taxon>
        <taxon>Alphaproteobacteria</taxon>
        <taxon>Hyphomicrobiales</taxon>
        <taxon>Rhizobiaceae</taxon>
        <taxon>Rhizobium/Agrobacterium group</taxon>
        <taxon>Neorhizobium</taxon>
    </lineage>
</organism>
<dbReference type="SUPFAM" id="SSF51445">
    <property type="entry name" value="(Trans)glycosidases"/>
    <property type="match status" value="1"/>
</dbReference>
<dbReference type="Proteomes" id="UP000287687">
    <property type="component" value="Unassembled WGS sequence"/>
</dbReference>
<dbReference type="GO" id="GO:0004553">
    <property type="term" value="F:hydrolase activity, hydrolyzing O-glycosyl compounds"/>
    <property type="evidence" value="ECO:0007669"/>
    <property type="project" value="InterPro"/>
</dbReference>
<feature type="region of interest" description="Disordered" evidence="1">
    <location>
        <begin position="1"/>
        <end position="35"/>
    </location>
</feature>
<protein>
    <submittedName>
        <fullName evidence="2">Glycosyl hydrolase family protein</fullName>
    </submittedName>
</protein>